<dbReference type="NCBIfam" id="TIGR00254">
    <property type="entry name" value="GGDEF"/>
    <property type="match status" value="1"/>
</dbReference>
<evidence type="ECO:0000313" key="5">
    <source>
        <dbReference type="EMBL" id="RVU40257.1"/>
    </source>
</evidence>
<comment type="catalytic activity">
    <reaction evidence="2">
        <text>2 GTP = 3',3'-c-di-GMP + 2 diphosphate</text>
        <dbReference type="Rhea" id="RHEA:24898"/>
        <dbReference type="ChEBI" id="CHEBI:33019"/>
        <dbReference type="ChEBI" id="CHEBI:37565"/>
        <dbReference type="ChEBI" id="CHEBI:58805"/>
        <dbReference type="EC" id="2.7.7.65"/>
    </reaction>
</comment>
<keyword evidence="3" id="KW-0472">Membrane</keyword>
<evidence type="ECO:0000256" key="1">
    <source>
        <dbReference type="ARBA" id="ARBA00012528"/>
    </source>
</evidence>
<dbReference type="SMART" id="SM00028">
    <property type="entry name" value="TPR"/>
    <property type="match status" value="5"/>
</dbReference>
<dbReference type="InterPro" id="IPR011990">
    <property type="entry name" value="TPR-like_helical_dom_sf"/>
</dbReference>
<dbReference type="EC" id="2.7.7.65" evidence="1"/>
<dbReference type="PANTHER" id="PTHR45138:SF9">
    <property type="entry name" value="DIGUANYLATE CYCLASE DGCM-RELATED"/>
    <property type="match status" value="1"/>
</dbReference>
<evidence type="ECO:0000259" key="4">
    <source>
        <dbReference type="PROSITE" id="PS50887"/>
    </source>
</evidence>
<dbReference type="Pfam" id="PF00990">
    <property type="entry name" value="GGDEF"/>
    <property type="match status" value="1"/>
</dbReference>
<dbReference type="CDD" id="cd01949">
    <property type="entry name" value="GGDEF"/>
    <property type="match status" value="1"/>
</dbReference>
<name>A0A437R0L1_9GAMM</name>
<comment type="caution">
    <text evidence="5">The sequence shown here is derived from an EMBL/GenBank/DDBJ whole genome shotgun (WGS) entry which is preliminary data.</text>
</comment>
<dbReference type="PROSITE" id="PS50887">
    <property type="entry name" value="GGDEF"/>
    <property type="match status" value="1"/>
</dbReference>
<dbReference type="Gene3D" id="3.30.70.270">
    <property type="match status" value="1"/>
</dbReference>
<dbReference type="InterPro" id="IPR043128">
    <property type="entry name" value="Rev_trsase/Diguanyl_cyclase"/>
</dbReference>
<dbReference type="PANTHER" id="PTHR45138">
    <property type="entry name" value="REGULATORY COMPONENTS OF SENSORY TRANSDUCTION SYSTEM"/>
    <property type="match status" value="1"/>
</dbReference>
<feature type="domain" description="GGDEF" evidence="4">
    <location>
        <begin position="527"/>
        <end position="665"/>
    </location>
</feature>
<dbReference type="InterPro" id="IPR050469">
    <property type="entry name" value="Diguanylate_Cyclase"/>
</dbReference>
<keyword evidence="3" id="KW-0812">Transmembrane</keyword>
<dbReference type="EMBL" id="SACS01000005">
    <property type="protein sequence ID" value="RVU40257.1"/>
    <property type="molecule type" value="Genomic_DNA"/>
</dbReference>
<dbReference type="Proteomes" id="UP000283077">
    <property type="component" value="Unassembled WGS sequence"/>
</dbReference>
<accession>A0A437R0L1</accession>
<dbReference type="GO" id="GO:0052621">
    <property type="term" value="F:diguanylate cyclase activity"/>
    <property type="evidence" value="ECO:0007669"/>
    <property type="project" value="UniProtKB-EC"/>
</dbReference>
<dbReference type="Gene3D" id="1.25.40.10">
    <property type="entry name" value="Tetratricopeptide repeat domain"/>
    <property type="match status" value="2"/>
</dbReference>
<dbReference type="AlphaFoldDB" id="A0A437R0L1"/>
<gene>
    <name evidence="5" type="ORF">EOE67_06590</name>
</gene>
<proteinExistence type="predicted"/>
<dbReference type="InterPro" id="IPR000160">
    <property type="entry name" value="GGDEF_dom"/>
</dbReference>
<reference evidence="5 6" key="1">
    <citation type="submission" date="2019-01" db="EMBL/GenBank/DDBJ databases">
        <authorList>
            <person name="Chen W.-M."/>
        </authorList>
    </citation>
    <scope>NUCLEOTIDE SEQUENCE [LARGE SCALE GENOMIC DNA]</scope>
    <source>
        <strain evidence="5 6">KYPC3</strain>
    </source>
</reference>
<keyword evidence="6" id="KW-1185">Reference proteome</keyword>
<dbReference type="OrthoDB" id="9813903at2"/>
<evidence type="ECO:0000256" key="3">
    <source>
        <dbReference type="SAM" id="Phobius"/>
    </source>
</evidence>
<dbReference type="InterPro" id="IPR019734">
    <property type="entry name" value="TPR_rpt"/>
</dbReference>
<dbReference type="InterPro" id="IPR029787">
    <property type="entry name" value="Nucleotide_cyclase"/>
</dbReference>
<evidence type="ECO:0000313" key="6">
    <source>
        <dbReference type="Proteomes" id="UP000283077"/>
    </source>
</evidence>
<protein>
    <recommendedName>
        <fullName evidence="1">diguanylate cyclase</fullName>
        <ecNumber evidence="1">2.7.7.65</ecNumber>
    </recommendedName>
</protein>
<evidence type="ECO:0000256" key="2">
    <source>
        <dbReference type="ARBA" id="ARBA00034247"/>
    </source>
</evidence>
<sequence>MSIDITVKYPKMHETWLWFRQRSIQGTCWLLLLWLSMGALHAAPEVDARLEAKLEQYLQLTTHDQKAAAELLQQIAPDITALTPAATKVRFNGYLTSQLSLEKNYPAADQLLQENWQIAEQQQDADIWAEVLADHLQQYWGRGESARAVSYLDTLLQYAAKATQSRVRYYAWNTAARFQSWQGKYELALASYHQAYASIEHDENPRTPFRKMYLKSSIANLHGSLRNYPLAITTIQEGLAESKNNPDLASHVTDFYIQEGYVLVEVGELEAALQSYQQGLVSARNLKDTFSEALLQNNIGDIYLRQRKLDLAASYFEQSLAFGISKQDKPTIALSTFNLGYVQVLQGNYEKGIAQMQAMIKEFGTLGGKADLLAYLLELADAHRFAGKHQDEADVLRQYNQLSSEIFQTDREKQLNQLQEEFSAKEKTKEIAVLTQQNQLKEVQIERQNLQQIVTMLIGVVVVLASCLLFLLYRKVRQANLKLKEANDKLAYQSLRDPLTGLFNRRSLLEHMERRQQSDRRIAAPQLTDGFILLDIDFFKHINDHYGHAAGDAVLVEIAKRLTTLTRTDDMVWRWGGEEFLILLRRVDMTALTNFTQRVLDVIGSSTITFGKQQLQVTASAGFLTYPFAGLDEQTLNWPKALQLADMALYLGKVHGRNRAYGLLGLNQPYQDIAAKLETDLSLAIEQGLVEVVLVEGPAKDLRH</sequence>
<dbReference type="SUPFAM" id="SSF55073">
    <property type="entry name" value="Nucleotide cyclase"/>
    <property type="match status" value="1"/>
</dbReference>
<keyword evidence="3" id="KW-1133">Transmembrane helix</keyword>
<dbReference type="SMART" id="SM00267">
    <property type="entry name" value="GGDEF"/>
    <property type="match status" value="1"/>
</dbReference>
<dbReference type="SUPFAM" id="SSF48452">
    <property type="entry name" value="TPR-like"/>
    <property type="match status" value="2"/>
</dbReference>
<organism evidence="5 6">
    <name type="scientific">Rheinheimera riviphila</name>
    <dbReference type="NCBI Taxonomy" id="1834037"/>
    <lineage>
        <taxon>Bacteria</taxon>
        <taxon>Pseudomonadati</taxon>
        <taxon>Pseudomonadota</taxon>
        <taxon>Gammaproteobacteria</taxon>
        <taxon>Chromatiales</taxon>
        <taxon>Chromatiaceae</taxon>
        <taxon>Rheinheimera</taxon>
    </lineage>
</organism>
<feature type="transmembrane region" description="Helical" evidence="3">
    <location>
        <begin position="453"/>
        <end position="473"/>
    </location>
</feature>